<name>A0A183F614_HELPZ</name>
<evidence type="ECO:0000313" key="3">
    <source>
        <dbReference type="Proteomes" id="UP000050761"/>
    </source>
</evidence>
<organism evidence="3 4">
    <name type="scientific">Heligmosomoides polygyrus</name>
    <name type="common">Parasitic roundworm</name>
    <dbReference type="NCBI Taxonomy" id="6339"/>
    <lineage>
        <taxon>Eukaryota</taxon>
        <taxon>Metazoa</taxon>
        <taxon>Ecdysozoa</taxon>
        <taxon>Nematoda</taxon>
        <taxon>Chromadorea</taxon>
        <taxon>Rhabditida</taxon>
        <taxon>Rhabditina</taxon>
        <taxon>Rhabditomorpha</taxon>
        <taxon>Strongyloidea</taxon>
        <taxon>Heligmosomidae</taxon>
        <taxon>Heligmosomoides</taxon>
    </lineage>
</organism>
<evidence type="ECO:0000313" key="2">
    <source>
        <dbReference type="EMBL" id="VDO20201.1"/>
    </source>
</evidence>
<keyword evidence="1" id="KW-0472">Membrane</keyword>
<proteinExistence type="predicted"/>
<gene>
    <name evidence="2" type="ORF">HPBE_LOCUS1607</name>
</gene>
<feature type="transmembrane region" description="Helical" evidence="1">
    <location>
        <begin position="12"/>
        <end position="32"/>
    </location>
</feature>
<dbReference type="AlphaFoldDB" id="A0A183F614"/>
<evidence type="ECO:0000256" key="1">
    <source>
        <dbReference type="SAM" id="Phobius"/>
    </source>
</evidence>
<dbReference type="OrthoDB" id="5851998at2759"/>
<sequence length="120" mass="13573">MDTIPFVEQNNMLFLLGGTVLVVSVVVTTLLIKTRSDRLNWFEQNLVEMSMDAEYYHCKSFNRTDTEDETKSLERCAVIKVSGDDAIAHTQVLRKFTSSPSCVRFLQLSQSDVVDIGFTS</sequence>
<keyword evidence="1" id="KW-0812">Transmembrane</keyword>
<protein>
    <submittedName>
        <fullName evidence="4">Transmembrane protein</fullName>
    </submittedName>
</protein>
<dbReference type="EMBL" id="UZAH01001855">
    <property type="protein sequence ID" value="VDO20201.1"/>
    <property type="molecule type" value="Genomic_DNA"/>
</dbReference>
<keyword evidence="3" id="KW-1185">Reference proteome</keyword>
<reference evidence="4" key="2">
    <citation type="submission" date="2019-09" db="UniProtKB">
        <authorList>
            <consortium name="WormBaseParasite"/>
        </authorList>
    </citation>
    <scope>IDENTIFICATION</scope>
</reference>
<dbReference type="WBParaSite" id="HPBE_0000160601-mRNA-1">
    <property type="protein sequence ID" value="HPBE_0000160601-mRNA-1"/>
    <property type="gene ID" value="HPBE_0000160601"/>
</dbReference>
<accession>A0A183F614</accession>
<reference evidence="2 3" key="1">
    <citation type="submission" date="2018-11" db="EMBL/GenBank/DDBJ databases">
        <authorList>
            <consortium name="Pathogen Informatics"/>
        </authorList>
    </citation>
    <scope>NUCLEOTIDE SEQUENCE [LARGE SCALE GENOMIC DNA]</scope>
</reference>
<dbReference type="Proteomes" id="UP000050761">
    <property type="component" value="Unassembled WGS sequence"/>
</dbReference>
<evidence type="ECO:0000313" key="4">
    <source>
        <dbReference type="WBParaSite" id="HPBE_0000160601-mRNA-1"/>
    </source>
</evidence>
<accession>A0A3P7TGH6</accession>
<keyword evidence="1" id="KW-1133">Transmembrane helix</keyword>